<name>A0A183PA77_9TREM</name>
<dbReference type="STRING" id="31246.A0A183PA77"/>
<proteinExistence type="predicted"/>
<evidence type="ECO:0000313" key="1">
    <source>
        <dbReference type="EMBL" id="VDP57597.1"/>
    </source>
</evidence>
<evidence type="ECO:0000313" key="2">
    <source>
        <dbReference type="Proteomes" id="UP000269396"/>
    </source>
</evidence>
<protein>
    <submittedName>
        <fullName evidence="1">Uncharacterized protein</fullName>
    </submittedName>
</protein>
<keyword evidence="2" id="KW-1185">Reference proteome</keyword>
<dbReference type="AlphaFoldDB" id="A0A183PA77"/>
<dbReference type="Proteomes" id="UP000269396">
    <property type="component" value="Unassembled WGS sequence"/>
</dbReference>
<dbReference type="EMBL" id="UZAL01031309">
    <property type="protein sequence ID" value="VDP57597.1"/>
    <property type="molecule type" value="Genomic_DNA"/>
</dbReference>
<gene>
    <name evidence="1" type="ORF">SMTD_LOCUS11263</name>
</gene>
<accession>A0A183PA77</accession>
<organism evidence="1 2">
    <name type="scientific">Schistosoma mattheei</name>
    <dbReference type="NCBI Taxonomy" id="31246"/>
    <lineage>
        <taxon>Eukaryota</taxon>
        <taxon>Metazoa</taxon>
        <taxon>Spiralia</taxon>
        <taxon>Lophotrochozoa</taxon>
        <taxon>Platyhelminthes</taxon>
        <taxon>Trematoda</taxon>
        <taxon>Digenea</taxon>
        <taxon>Strigeidida</taxon>
        <taxon>Schistosomatoidea</taxon>
        <taxon>Schistosomatidae</taxon>
        <taxon>Schistosoma</taxon>
    </lineage>
</organism>
<reference evidence="1 2" key="1">
    <citation type="submission" date="2018-11" db="EMBL/GenBank/DDBJ databases">
        <authorList>
            <consortium name="Pathogen Informatics"/>
        </authorList>
    </citation>
    <scope>NUCLEOTIDE SEQUENCE [LARGE SCALE GENOMIC DNA]</scope>
    <source>
        <strain>Denwood</strain>
        <strain evidence="2">Zambia</strain>
    </source>
</reference>
<sequence length="120" mass="13782">MKFKNIIDTIDIQEDEILASFDVSSLLTNIPVNRALDIIYDCLESDSDLNLGCPLDPSGVIKCLELCLRSTLSIFRDLYRRYSNGFTSFSDCSEFIHAFPRNQCNRQKRMFTKGLITLCR</sequence>